<evidence type="ECO:0000256" key="2">
    <source>
        <dbReference type="ARBA" id="ARBA00023125"/>
    </source>
</evidence>
<accession>A0A8J3YCI9</accession>
<sequence>MLVEATLPLLARHGLKVTSKQIAEAAGVAEGTVFKAFGDKDNLVRAALSRGLDPEPILAELAAVDMGAPVRERVGVVTDILRRRFIAVFELMLAVGVQGPPDEARRCRDDAQTQHARILAEVQRILAPDAGEFRLPLPDVVRIMRLLTFAGSHPLITDGQPLSVDEITVVLLDGMLRSDSNGGSTTC</sequence>
<evidence type="ECO:0000313" key="6">
    <source>
        <dbReference type="EMBL" id="GIJ05394.1"/>
    </source>
</evidence>
<dbReference type="SUPFAM" id="SSF46689">
    <property type="entry name" value="Homeodomain-like"/>
    <property type="match status" value="1"/>
</dbReference>
<dbReference type="InterPro" id="IPR050109">
    <property type="entry name" value="HTH-type_TetR-like_transc_reg"/>
</dbReference>
<keyword evidence="2 4" id="KW-0238">DNA-binding</keyword>
<dbReference type="Gene3D" id="1.10.357.10">
    <property type="entry name" value="Tetracycline Repressor, domain 2"/>
    <property type="match status" value="1"/>
</dbReference>
<feature type="DNA-binding region" description="H-T-H motif" evidence="4">
    <location>
        <begin position="18"/>
        <end position="37"/>
    </location>
</feature>
<evidence type="ECO:0000256" key="3">
    <source>
        <dbReference type="ARBA" id="ARBA00023163"/>
    </source>
</evidence>
<proteinExistence type="predicted"/>
<comment type="caution">
    <text evidence="6">The sequence shown here is derived from an EMBL/GenBank/DDBJ whole genome shotgun (WGS) entry which is preliminary data.</text>
</comment>
<evidence type="ECO:0000259" key="5">
    <source>
        <dbReference type="PROSITE" id="PS50977"/>
    </source>
</evidence>
<evidence type="ECO:0000256" key="1">
    <source>
        <dbReference type="ARBA" id="ARBA00023015"/>
    </source>
</evidence>
<keyword evidence="1" id="KW-0805">Transcription regulation</keyword>
<dbReference type="Proteomes" id="UP000652013">
    <property type="component" value="Unassembled WGS sequence"/>
</dbReference>
<name>A0A8J3YCI9_9ACTN</name>
<dbReference type="InterPro" id="IPR001647">
    <property type="entry name" value="HTH_TetR"/>
</dbReference>
<dbReference type="EMBL" id="BOOY01000033">
    <property type="protein sequence ID" value="GIJ05394.1"/>
    <property type="molecule type" value="Genomic_DNA"/>
</dbReference>
<dbReference type="Pfam" id="PF00440">
    <property type="entry name" value="TetR_N"/>
    <property type="match status" value="1"/>
</dbReference>
<dbReference type="InterPro" id="IPR009057">
    <property type="entry name" value="Homeodomain-like_sf"/>
</dbReference>
<organism evidence="6 7">
    <name type="scientific">Spirilliplanes yamanashiensis</name>
    <dbReference type="NCBI Taxonomy" id="42233"/>
    <lineage>
        <taxon>Bacteria</taxon>
        <taxon>Bacillati</taxon>
        <taxon>Actinomycetota</taxon>
        <taxon>Actinomycetes</taxon>
        <taxon>Micromonosporales</taxon>
        <taxon>Micromonosporaceae</taxon>
        <taxon>Spirilliplanes</taxon>
    </lineage>
</organism>
<protein>
    <recommendedName>
        <fullName evidence="5">HTH tetR-type domain-containing protein</fullName>
    </recommendedName>
</protein>
<dbReference type="PRINTS" id="PR00455">
    <property type="entry name" value="HTHTETR"/>
</dbReference>
<keyword evidence="7" id="KW-1185">Reference proteome</keyword>
<feature type="domain" description="HTH tetR-type" evidence="5">
    <location>
        <begin position="1"/>
        <end position="55"/>
    </location>
</feature>
<evidence type="ECO:0000256" key="4">
    <source>
        <dbReference type="PROSITE-ProRule" id="PRU00335"/>
    </source>
</evidence>
<reference evidence="6" key="1">
    <citation type="submission" date="2021-01" db="EMBL/GenBank/DDBJ databases">
        <title>Whole genome shotgun sequence of Spirilliplanes yamanashiensis NBRC 15828.</title>
        <authorList>
            <person name="Komaki H."/>
            <person name="Tamura T."/>
        </authorList>
    </citation>
    <scope>NUCLEOTIDE SEQUENCE</scope>
    <source>
        <strain evidence="6">NBRC 15828</strain>
    </source>
</reference>
<dbReference type="GO" id="GO:0000976">
    <property type="term" value="F:transcription cis-regulatory region binding"/>
    <property type="evidence" value="ECO:0007669"/>
    <property type="project" value="TreeGrafter"/>
</dbReference>
<dbReference type="GO" id="GO:0003700">
    <property type="term" value="F:DNA-binding transcription factor activity"/>
    <property type="evidence" value="ECO:0007669"/>
    <property type="project" value="TreeGrafter"/>
</dbReference>
<keyword evidence="3" id="KW-0804">Transcription</keyword>
<evidence type="ECO:0000313" key="7">
    <source>
        <dbReference type="Proteomes" id="UP000652013"/>
    </source>
</evidence>
<dbReference type="PANTHER" id="PTHR30055">
    <property type="entry name" value="HTH-TYPE TRANSCRIPTIONAL REGULATOR RUTR"/>
    <property type="match status" value="1"/>
</dbReference>
<gene>
    <name evidence="6" type="ORF">Sya03_47460</name>
</gene>
<dbReference type="PANTHER" id="PTHR30055:SF234">
    <property type="entry name" value="HTH-TYPE TRANSCRIPTIONAL REGULATOR BETI"/>
    <property type="match status" value="1"/>
</dbReference>
<dbReference type="AlphaFoldDB" id="A0A8J3YCI9"/>
<dbReference type="PROSITE" id="PS50977">
    <property type="entry name" value="HTH_TETR_2"/>
    <property type="match status" value="1"/>
</dbReference>